<keyword evidence="8" id="KW-0472">Membrane</keyword>
<comment type="caution">
    <text evidence="14">The sequence shown here is derived from an EMBL/GenBank/DDBJ whole genome shotgun (WGS) entry which is preliminary data.</text>
</comment>
<dbReference type="Proteomes" id="UP001527090">
    <property type="component" value="Unassembled WGS sequence"/>
</dbReference>
<evidence type="ECO:0000256" key="4">
    <source>
        <dbReference type="ARBA" id="ARBA00022692"/>
    </source>
</evidence>
<evidence type="ECO:0000256" key="10">
    <source>
        <dbReference type="ARBA" id="ARBA00023264"/>
    </source>
</evidence>
<keyword evidence="3" id="KW-0444">Lipid biosynthesis</keyword>
<proteinExistence type="inferred from homology"/>
<dbReference type="InterPro" id="IPR052374">
    <property type="entry name" value="SERAC1"/>
</dbReference>
<evidence type="ECO:0000256" key="7">
    <source>
        <dbReference type="ARBA" id="ARBA00023098"/>
    </source>
</evidence>
<evidence type="ECO:0000313" key="14">
    <source>
        <dbReference type="EMBL" id="MCY9530034.1"/>
    </source>
</evidence>
<dbReference type="PANTHER" id="PTHR48182:SF2">
    <property type="entry name" value="PROTEIN SERAC1"/>
    <property type="match status" value="1"/>
</dbReference>
<keyword evidence="5" id="KW-0256">Endoplasmic reticulum</keyword>
<evidence type="ECO:0000256" key="1">
    <source>
        <dbReference type="ARBA" id="ARBA00004167"/>
    </source>
</evidence>
<evidence type="ECO:0000256" key="11">
    <source>
        <dbReference type="ARBA" id="ARBA00038024"/>
    </source>
</evidence>
<evidence type="ECO:0000256" key="5">
    <source>
        <dbReference type="ARBA" id="ARBA00022824"/>
    </source>
</evidence>
<keyword evidence="15" id="KW-1185">Reference proteome</keyword>
<keyword evidence="7" id="KW-0443">Lipid metabolism</keyword>
<evidence type="ECO:0000256" key="3">
    <source>
        <dbReference type="ARBA" id="ARBA00022516"/>
    </source>
</evidence>
<name>A0ABT4E8G8_PAEAL</name>
<dbReference type="PANTHER" id="PTHR48182">
    <property type="entry name" value="PROTEIN SERAC1"/>
    <property type="match status" value="1"/>
</dbReference>
<evidence type="ECO:0000256" key="2">
    <source>
        <dbReference type="ARBA" id="ARBA00004240"/>
    </source>
</evidence>
<dbReference type="SUPFAM" id="SSF53474">
    <property type="entry name" value="alpha/beta-Hydrolases"/>
    <property type="match status" value="1"/>
</dbReference>
<dbReference type="InterPro" id="IPR029058">
    <property type="entry name" value="AB_hydrolase_fold"/>
</dbReference>
<evidence type="ECO:0000256" key="9">
    <source>
        <dbReference type="ARBA" id="ARBA00023209"/>
    </source>
</evidence>
<evidence type="ECO:0000256" key="13">
    <source>
        <dbReference type="ARBA" id="ARBA00041701"/>
    </source>
</evidence>
<keyword evidence="6" id="KW-1133">Transmembrane helix</keyword>
<accession>A0ABT4E8G8</accession>
<sequence>MSQLHHISGTENAVRKADVIFVHGLGGDAFDTWRPSKNHENFWPAWIGNDFPEVGVWSLAYAASPTKWSRLKGIFSKNVRDSGYAMSLPDRARQVLDLLGHHGIGKRPIMFICHSLGGLLVKQVLRMSSDIIEESIERNVFGNTRAVLFLATPHQGAELASLLKPFKIAFPTLAIDDLRAHDAHLRDLFEWYRTHSSFKVQTRTYFESRRVHNALLIVNPTSAHPGVGERPVPLDEDHISIAKPLVRTSQVYIAACAMLREHVLIPGADMRYQKDINALFRHSRAIKEDLTELSRIRIGDSEVKITRNCVQEIRDHVEKQSLVIVGDPGTGKSGVLHDLVTILLQEGRDTVFLAVDRIVSETEPQLRDQLKLEHDLDEILEKWNGDKPAFLVIDALDAARSDKVAHMLTNLLTRVIRNKGRWRVVTSIRKFDLRHSRELRNVFYGIPPLNEYKDSELLNVCHVQVPDFTEKELAEVAIKSDKFKMFFEVADYKLKQLLQVPFNLRLMGELLGEGVSVQELTPIRTQIELLDRYWEERVILPHDGQRDARENILQLAVSQMIESRTLRVPRTQVVMPSTSRALDQILSEHVLIEWQPSPNSRPDDSNLTFAHHVLFDYAVERLMFRGYDLIQMLASDSDLVLVARPSLDMHFQKIWSLDESRLIFWELVFKVVKAKQIREVGKLIGPVIAAESCSKLQDLHPVIKAIETPSGEDIAEAVLQHVIRSLLAMKPEDRVTRLVGKSAGPWIELVEHLSLLQNSRSTANIVCMLLIELREHFEIMTDEQQKQVGVASRNILELSWSQDPNNEWLVKQAITCVCQTYQSNSDESSVLLRRIFQNEHLVRYGYKDIPILAHEARNIITCDPVFVRDLFIAAFTHIESSEDKTQIGGSRILSFTSNRRQDYDGGLYQLGEDFEYFIEEAPIEAIEALIIVVESNFRTKHNDYMSDILEEKFLFDRKDAFIRTDYSSIWDLKDHHYDELHKMLDVFQEYFTRIGMDPNKIKLRNQLMNLLIERNRMAALWRRVLICGANAPTTLGLEVRFLAFSLPVLKCEDTSTVVGEFLQAVYIYLSNEEREKVEKVILSIPSTIDSAYAERLRDRLLGCLPTQHVYTNEARKRISELVIAGGVPQNSPLFGLNVREPHEDIDRAYLAREGVPVDDFANRRVQDLELNLKEFIDECRNRLPSLEEIKTIHTILRELWEALQKAEVDGVHPKQSDHAWISLSKACALSTRCSQLESNDDLRAFLLTVLLDAAKHPEPRVNPKYDHQFGEKTPSWSVTPRVEAAAGLINLARLSSSSVTPELFESLESLINDPVPSVRYQVVVSLLNLHEASNTIMWKLIDGVVLKETNLGVLNGLVHYVFANLTSEYPDKINDLSHELFDRTTSGIPLRQACVVIFKELYIWHDHRSSEEMIQSFIEDPLSYSEECHTLVTGLRETLTLGLAKLEEKDQVSIRRRTWDILLKLLQRANDQWRLLLFQSQAESGWSEELQQQARRLIQVIETAGMEVFLSSGAHENKRALGDSNRNKPNPDVQRLFFEEADKVLDALAKFSIARVTHHLLKTLEYLVQVDPVEVFLRIGRTISAGQEGGYQYESMAVDLVVNLVERYLAEFRGIFRDNPECRRTLLEMLDVFVQVGWLKAHRITYRFNEIFR</sequence>
<dbReference type="InterPro" id="IPR016024">
    <property type="entry name" value="ARM-type_fold"/>
</dbReference>
<comment type="subcellular location">
    <subcellularLocation>
        <location evidence="2">Endoplasmic reticulum</location>
    </subcellularLocation>
    <subcellularLocation>
        <location evidence="1">Membrane</location>
        <topology evidence="1">Single-pass membrane protein</topology>
    </subcellularLocation>
</comment>
<comment type="similarity">
    <text evidence="11">Belongs to the SERAC1 family.</text>
</comment>
<dbReference type="Gene3D" id="3.40.50.300">
    <property type="entry name" value="P-loop containing nucleotide triphosphate hydrolases"/>
    <property type="match status" value="1"/>
</dbReference>
<keyword evidence="10" id="KW-1208">Phospholipid metabolism</keyword>
<evidence type="ECO:0000256" key="12">
    <source>
        <dbReference type="ARBA" id="ARBA00040991"/>
    </source>
</evidence>
<dbReference type="InterPro" id="IPR011989">
    <property type="entry name" value="ARM-like"/>
</dbReference>
<dbReference type="InterPro" id="IPR027417">
    <property type="entry name" value="P-loop_NTPase"/>
</dbReference>
<organism evidence="14 15">
    <name type="scientific">Paenibacillus alvei</name>
    <name type="common">Bacillus alvei</name>
    <dbReference type="NCBI Taxonomy" id="44250"/>
    <lineage>
        <taxon>Bacteria</taxon>
        <taxon>Bacillati</taxon>
        <taxon>Bacillota</taxon>
        <taxon>Bacilli</taxon>
        <taxon>Bacillales</taxon>
        <taxon>Paenibacillaceae</taxon>
        <taxon>Paenibacillus</taxon>
    </lineage>
</organism>
<gene>
    <name evidence="14" type="ORF">M5X04_11915</name>
</gene>
<keyword evidence="4" id="KW-0812">Transmembrane</keyword>
<dbReference type="Gene3D" id="3.40.50.1820">
    <property type="entry name" value="alpha/beta hydrolase"/>
    <property type="match status" value="1"/>
</dbReference>
<dbReference type="SUPFAM" id="SSF48371">
    <property type="entry name" value="ARM repeat"/>
    <property type="match status" value="1"/>
</dbReference>
<reference evidence="14 15" key="1">
    <citation type="submission" date="2022-05" db="EMBL/GenBank/DDBJ databases">
        <title>Genome Sequencing of Bee-Associated Microbes.</title>
        <authorList>
            <person name="Dunlap C."/>
        </authorList>
    </citation>
    <scope>NUCLEOTIDE SEQUENCE [LARGE SCALE GENOMIC DNA]</scope>
    <source>
        <strain evidence="14 15">NRRL NRS-750</strain>
    </source>
</reference>
<evidence type="ECO:0000313" key="15">
    <source>
        <dbReference type="Proteomes" id="UP001527090"/>
    </source>
</evidence>
<dbReference type="Gene3D" id="1.25.10.10">
    <property type="entry name" value="Leucine-rich Repeat Variant"/>
    <property type="match status" value="1"/>
</dbReference>
<dbReference type="SUPFAM" id="SSF52540">
    <property type="entry name" value="P-loop containing nucleoside triphosphate hydrolases"/>
    <property type="match status" value="1"/>
</dbReference>
<evidence type="ECO:0000256" key="6">
    <source>
        <dbReference type="ARBA" id="ARBA00022989"/>
    </source>
</evidence>
<dbReference type="CDD" id="cd00009">
    <property type="entry name" value="AAA"/>
    <property type="match status" value="1"/>
</dbReference>
<evidence type="ECO:0000256" key="8">
    <source>
        <dbReference type="ARBA" id="ARBA00023136"/>
    </source>
</evidence>
<dbReference type="EMBL" id="JAMDLY010000011">
    <property type="protein sequence ID" value="MCY9530034.1"/>
    <property type="molecule type" value="Genomic_DNA"/>
</dbReference>
<keyword evidence="9" id="KW-0594">Phospholipid biosynthesis</keyword>
<dbReference type="RefSeq" id="WP_268632126.1">
    <property type="nucleotide sequence ID" value="NZ_JAMDLY010000011.1"/>
</dbReference>
<protein>
    <recommendedName>
        <fullName evidence="12">Protein SERAC1</fullName>
    </recommendedName>
    <alternativeName>
        <fullName evidence="13">Serine active site-containing protein 1</fullName>
    </alternativeName>
</protein>